<dbReference type="InterPro" id="IPR001466">
    <property type="entry name" value="Beta-lactam-related"/>
</dbReference>
<dbReference type="Gene3D" id="3.40.710.10">
    <property type="entry name" value="DD-peptidase/beta-lactamase superfamily"/>
    <property type="match status" value="1"/>
</dbReference>
<name>A0A117N1Z5_RHILI</name>
<proteinExistence type="predicted"/>
<sequence>MQVCHAPGQGWEPTEAREFVLDVGVAALANDAFDCALSELIIDKSLDLVICRLPRKFALKVHEFFNSEVERPRRMTVPSVANPDLEVLFDNKARWNLPDFRRHGFHNLHTTMRYAMSLRAPRILPLRKEIDWTVGERPEVARYLAMPHFSAFIAVRDDRILYEAYAPDFGPDRPHPIMSITKTTINLMLGRCVSDGLIDLDRPVKDYLPEIGTGYAEATVKATADMNVANDYTEDYTDANSTVFDLEAALGWRLPREGQKEETTHSFLCGITGSDLTNRSGEVLYKSANSEVLRWIIERASGRPLRDWLIEIVEAAGIEGCFHIACDREGVPGSAFLTARDLARYGLLFARKGEGIGGRRVGDAASSNTRAVIQALPGRSRAIAQDIAAR</sequence>
<dbReference type="AlphaFoldDB" id="A0A117N1Z5"/>
<dbReference type="InterPro" id="IPR050789">
    <property type="entry name" value="Diverse_Enzym_Activities"/>
</dbReference>
<organism evidence="2 3">
    <name type="scientific">Rhizobium loti</name>
    <name type="common">Mesorhizobium loti</name>
    <dbReference type="NCBI Taxonomy" id="381"/>
    <lineage>
        <taxon>Bacteria</taxon>
        <taxon>Pseudomonadati</taxon>
        <taxon>Pseudomonadota</taxon>
        <taxon>Alphaproteobacteria</taxon>
        <taxon>Hyphomicrobiales</taxon>
        <taxon>Phyllobacteriaceae</taxon>
        <taxon>Mesorhizobium</taxon>
    </lineage>
</organism>
<dbReference type="EMBL" id="LPWA01000152">
    <property type="protein sequence ID" value="KUM23898.1"/>
    <property type="molecule type" value="Genomic_DNA"/>
</dbReference>
<dbReference type="Proteomes" id="UP000053176">
    <property type="component" value="Unassembled WGS sequence"/>
</dbReference>
<evidence type="ECO:0000313" key="3">
    <source>
        <dbReference type="Proteomes" id="UP000053176"/>
    </source>
</evidence>
<protein>
    <recommendedName>
        <fullName evidence="1">Beta-lactamase-related domain-containing protein</fullName>
    </recommendedName>
</protein>
<gene>
    <name evidence="2" type="ORF">AU467_32590</name>
</gene>
<evidence type="ECO:0000259" key="1">
    <source>
        <dbReference type="Pfam" id="PF00144"/>
    </source>
</evidence>
<feature type="domain" description="Beta-lactamase-related" evidence="1">
    <location>
        <begin position="151"/>
        <end position="309"/>
    </location>
</feature>
<accession>A0A117N1Z5</accession>
<dbReference type="PANTHER" id="PTHR43283">
    <property type="entry name" value="BETA-LACTAMASE-RELATED"/>
    <property type="match status" value="1"/>
</dbReference>
<dbReference type="PANTHER" id="PTHR43283:SF7">
    <property type="entry name" value="BETA-LACTAMASE-RELATED DOMAIN-CONTAINING PROTEIN"/>
    <property type="match status" value="1"/>
</dbReference>
<evidence type="ECO:0000313" key="2">
    <source>
        <dbReference type="EMBL" id="KUM23898.1"/>
    </source>
</evidence>
<dbReference type="Pfam" id="PF00144">
    <property type="entry name" value="Beta-lactamase"/>
    <property type="match status" value="1"/>
</dbReference>
<reference evidence="2 3" key="1">
    <citation type="submission" date="2015-12" db="EMBL/GenBank/DDBJ databases">
        <title>Draft genome sequence of Mesorhizobium sp. UFLA 01-765, a multitolerant efficient symbiont and plant-growth promoting strain isolated from Zn-mining soil using Leucaena leucocephala as a trap plant.</title>
        <authorList>
            <person name="Rangel W.M."/>
            <person name="Thijs S."/>
            <person name="Longatti S.M."/>
            <person name="Moreira F.M."/>
            <person name="Weyens N."/>
            <person name="Vangronsveld J."/>
            <person name="Van Hamme J.D."/>
            <person name="Bottos E.M."/>
            <person name="Rineau F."/>
        </authorList>
    </citation>
    <scope>NUCLEOTIDE SEQUENCE [LARGE SCALE GENOMIC DNA]</scope>
    <source>
        <strain evidence="2 3">UFLA 01-765</strain>
    </source>
</reference>
<comment type="caution">
    <text evidence="2">The sequence shown here is derived from an EMBL/GenBank/DDBJ whole genome shotgun (WGS) entry which is preliminary data.</text>
</comment>
<dbReference type="InterPro" id="IPR012338">
    <property type="entry name" value="Beta-lactam/transpept-like"/>
</dbReference>
<dbReference type="SUPFAM" id="SSF56601">
    <property type="entry name" value="beta-lactamase/transpeptidase-like"/>
    <property type="match status" value="1"/>
</dbReference>